<dbReference type="InterPro" id="IPR006680">
    <property type="entry name" value="Amidohydro-rel"/>
</dbReference>
<keyword evidence="8" id="KW-1185">Reference proteome</keyword>
<dbReference type="InterPro" id="IPR002195">
    <property type="entry name" value="Dihydroorotase_CS"/>
</dbReference>
<evidence type="ECO:0000256" key="1">
    <source>
        <dbReference type="ARBA" id="ARBA00001947"/>
    </source>
</evidence>
<evidence type="ECO:0000256" key="4">
    <source>
        <dbReference type="ARBA" id="ARBA00022723"/>
    </source>
</evidence>
<dbReference type="Gene3D" id="3.20.20.140">
    <property type="entry name" value="Metal-dependent hydrolases"/>
    <property type="match status" value="1"/>
</dbReference>
<evidence type="ECO:0000256" key="5">
    <source>
        <dbReference type="ARBA" id="ARBA00022801"/>
    </source>
</evidence>
<keyword evidence="4" id="KW-0479">Metal-binding</keyword>
<dbReference type="Gene3D" id="2.30.40.10">
    <property type="entry name" value="Urease, subunit C, domain 1"/>
    <property type="match status" value="1"/>
</dbReference>
<dbReference type="InterPro" id="IPR032466">
    <property type="entry name" value="Metal_Hydrolase"/>
</dbReference>
<dbReference type="InterPro" id="IPR050138">
    <property type="entry name" value="DHOase/Allantoinase_Hydrolase"/>
</dbReference>
<comment type="similarity">
    <text evidence="3">Belongs to the metallo-dependent hydrolases superfamily. DHOase family. Class I DHOase subfamily.</text>
</comment>
<name>A0A517SGQ4_9PLAN</name>
<dbReference type="KEGG" id="ccos:Pan44_33440"/>
<dbReference type="CDD" id="cd01318">
    <property type="entry name" value="DHOase_IIb"/>
    <property type="match status" value="1"/>
</dbReference>
<dbReference type="NCBIfam" id="NF005751">
    <property type="entry name" value="PRK07575.1"/>
    <property type="match status" value="1"/>
</dbReference>
<gene>
    <name evidence="7" type="primary">pyrC_2</name>
    <name evidence="7" type="ORF">Pan44_33440</name>
</gene>
<proteinExistence type="inferred from homology"/>
<dbReference type="AlphaFoldDB" id="A0A517SGQ4"/>
<dbReference type="GO" id="GO:0046872">
    <property type="term" value="F:metal ion binding"/>
    <property type="evidence" value="ECO:0007669"/>
    <property type="project" value="UniProtKB-KW"/>
</dbReference>
<dbReference type="SUPFAM" id="SSF51556">
    <property type="entry name" value="Metallo-dependent hydrolases"/>
    <property type="match status" value="1"/>
</dbReference>
<evidence type="ECO:0000256" key="2">
    <source>
        <dbReference type="ARBA" id="ARBA00002368"/>
    </source>
</evidence>
<evidence type="ECO:0000313" key="8">
    <source>
        <dbReference type="Proteomes" id="UP000315700"/>
    </source>
</evidence>
<dbReference type="GO" id="GO:0005737">
    <property type="term" value="C:cytoplasm"/>
    <property type="evidence" value="ECO:0007669"/>
    <property type="project" value="TreeGrafter"/>
</dbReference>
<dbReference type="PANTHER" id="PTHR43668:SF4">
    <property type="entry name" value="ALLANTOINASE"/>
    <property type="match status" value="1"/>
</dbReference>
<dbReference type="Proteomes" id="UP000315700">
    <property type="component" value="Chromosome"/>
</dbReference>
<feature type="domain" description="Amidohydrolase-related" evidence="6">
    <location>
        <begin position="79"/>
        <end position="449"/>
    </location>
</feature>
<accession>A0A517SGQ4</accession>
<dbReference type="NCBIfam" id="NF006559">
    <property type="entry name" value="PRK09060.1"/>
    <property type="match status" value="1"/>
</dbReference>
<sequence>MDWQPWIEPSRCQRDTLPKFDRALESSSDVRTLIKNANCVLPSGVQKVDVLVDNSTILGIAPPAGAAADEVIDAAGLHLIPGVIDDQVHFREPGLEHKEDLHTGSVACAKGGVTTFLEMPNTRPTTTTPEALLDKLQRAASKSVVNFGFYIGATYDQATASSNIDVLKSVSRTPGIKIFIGSSTGDLLVDDQSALEQIFAETTLPICAHCEDETTVRENIQRYASTGNVADHSRIRDTSAAYIATKRAIDLATRHHHPFHVLHVSTRLETELLRSAPEWVTAEACPHHLFFSVDDYERLGTLIQMNPSVKTADDVAGLWEALHDGRIEVIATDHAPHTLDEKRQPYPKSPSGLPAVENSLALMLDAASKGKCTLEEIVGWMCEAPARIWQIDRKGRIEEGFDADLVLVDLQRRHTIENQNQLTKSGWSPWHGETLTGQPVRTIVMGQTVFAEGRVKTDVRGREATFRAAR</sequence>
<dbReference type="GO" id="GO:0004151">
    <property type="term" value="F:dihydroorotase activity"/>
    <property type="evidence" value="ECO:0007669"/>
    <property type="project" value="UniProtKB-EC"/>
</dbReference>
<dbReference type="PROSITE" id="PS00483">
    <property type="entry name" value="DIHYDROOROTASE_2"/>
    <property type="match status" value="1"/>
</dbReference>
<dbReference type="SUPFAM" id="SSF51338">
    <property type="entry name" value="Composite domain of metallo-dependent hydrolases"/>
    <property type="match status" value="1"/>
</dbReference>
<dbReference type="EC" id="3.5.2.3" evidence="7"/>
<organism evidence="7 8">
    <name type="scientific">Caulifigura coniformis</name>
    <dbReference type="NCBI Taxonomy" id="2527983"/>
    <lineage>
        <taxon>Bacteria</taxon>
        <taxon>Pseudomonadati</taxon>
        <taxon>Planctomycetota</taxon>
        <taxon>Planctomycetia</taxon>
        <taxon>Planctomycetales</taxon>
        <taxon>Planctomycetaceae</taxon>
        <taxon>Caulifigura</taxon>
    </lineage>
</organism>
<evidence type="ECO:0000313" key="7">
    <source>
        <dbReference type="EMBL" id="QDT55301.1"/>
    </source>
</evidence>
<dbReference type="EMBL" id="CP036271">
    <property type="protein sequence ID" value="QDT55301.1"/>
    <property type="molecule type" value="Genomic_DNA"/>
</dbReference>
<evidence type="ECO:0000256" key="3">
    <source>
        <dbReference type="ARBA" id="ARBA00010286"/>
    </source>
</evidence>
<dbReference type="FunCoup" id="A0A517SGQ4">
    <property type="interactions" value="496"/>
</dbReference>
<comment type="cofactor">
    <cofactor evidence="1">
        <name>Zn(2+)</name>
        <dbReference type="ChEBI" id="CHEBI:29105"/>
    </cofactor>
</comment>
<reference evidence="7 8" key="1">
    <citation type="submission" date="2019-02" db="EMBL/GenBank/DDBJ databases">
        <title>Deep-cultivation of Planctomycetes and their phenomic and genomic characterization uncovers novel biology.</title>
        <authorList>
            <person name="Wiegand S."/>
            <person name="Jogler M."/>
            <person name="Boedeker C."/>
            <person name="Pinto D."/>
            <person name="Vollmers J."/>
            <person name="Rivas-Marin E."/>
            <person name="Kohn T."/>
            <person name="Peeters S.H."/>
            <person name="Heuer A."/>
            <person name="Rast P."/>
            <person name="Oberbeckmann S."/>
            <person name="Bunk B."/>
            <person name="Jeske O."/>
            <person name="Meyerdierks A."/>
            <person name="Storesund J.E."/>
            <person name="Kallscheuer N."/>
            <person name="Luecker S."/>
            <person name="Lage O.M."/>
            <person name="Pohl T."/>
            <person name="Merkel B.J."/>
            <person name="Hornburger P."/>
            <person name="Mueller R.-W."/>
            <person name="Bruemmer F."/>
            <person name="Labrenz M."/>
            <person name="Spormann A.M."/>
            <person name="Op den Camp H."/>
            <person name="Overmann J."/>
            <person name="Amann R."/>
            <person name="Jetten M.S.M."/>
            <person name="Mascher T."/>
            <person name="Medema M.H."/>
            <person name="Devos D.P."/>
            <person name="Kaster A.-K."/>
            <person name="Ovreas L."/>
            <person name="Rohde M."/>
            <person name="Galperin M.Y."/>
            <person name="Jogler C."/>
        </authorList>
    </citation>
    <scope>NUCLEOTIDE SEQUENCE [LARGE SCALE GENOMIC DNA]</scope>
    <source>
        <strain evidence="7 8">Pan44</strain>
    </source>
</reference>
<comment type="function">
    <text evidence="2">Catalyzes the reversible cyclization of carbamoyl aspartate to dihydroorotate.</text>
</comment>
<keyword evidence="5 7" id="KW-0378">Hydrolase</keyword>
<dbReference type="InterPro" id="IPR011059">
    <property type="entry name" value="Metal-dep_hydrolase_composite"/>
</dbReference>
<dbReference type="GO" id="GO:0006145">
    <property type="term" value="P:purine nucleobase catabolic process"/>
    <property type="evidence" value="ECO:0007669"/>
    <property type="project" value="TreeGrafter"/>
</dbReference>
<protein>
    <submittedName>
        <fullName evidence="7">Dihydroorotase</fullName>
        <ecNumber evidence="7">3.5.2.3</ecNumber>
    </submittedName>
</protein>
<dbReference type="PANTHER" id="PTHR43668">
    <property type="entry name" value="ALLANTOINASE"/>
    <property type="match status" value="1"/>
</dbReference>
<dbReference type="InParanoid" id="A0A517SGQ4"/>
<evidence type="ECO:0000259" key="6">
    <source>
        <dbReference type="Pfam" id="PF01979"/>
    </source>
</evidence>
<dbReference type="Pfam" id="PF01979">
    <property type="entry name" value="Amidohydro_1"/>
    <property type="match status" value="1"/>
</dbReference>
<dbReference type="NCBIfam" id="TIGR00857">
    <property type="entry name" value="pyrC_multi"/>
    <property type="match status" value="1"/>
</dbReference>
<dbReference type="GO" id="GO:0004038">
    <property type="term" value="F:allantoinase activity"/>
    <property type="evidence" value="ECO:0007669"/>
    <property type="project" value="TreeGrafter"/>
</dbReference>